<gene>
    <name evidence="2" type="ORF">ACETAC_05510</name>
</gene>
<feature type="region of interest" description="Disordered" evidence="1">
    <location>
        <begin position="265"/>
        <end position="285"/>
    </location>
</feature>
<evidence type="ECO:0000313" key="2">
    <source>
        <dbReference type="EMBL" id="QSZ26401.1"/>
    </source>
</evidence>
<dbReference type="RefSeq" id="WP_284679066.1">
    <property type="nucleotide sequence ID" value="NZ_CP060096.1"/>
</dbReference>
<sequence>MTRSTTPSFILTLRLNTQKYQEDILNKRFNIGRMIYNACLSRLYRNCKLMKESKAYIKTCKMPKGEERNNRFAELREKYNLTITYIDDYVSPMQKKFKKNIDSHTAQKLAERALDAVNKLIYGKAKKIHFKKYGEEISLESKTNKSGIKYRDGYIKWNDLEIPVTIKPNDKYAQLAIQSRVKYCRIFRQYVKNRYKYYVQLILEGIPPLKERKIGKGDVGLDSGTQTESIVSDNEVKLVELAPEIDSIDREIIRLQRKLERSRRMNNPENYNSDGTVKKRTKGKWEKSKNYIKNQNKLKDRYRKRVAVKRQSLERLANYIISLGNKIKVEDMNYDALSKRAKETTKNRKTKRFNKKRRFGKSIGTKSPGMLLNITDRKLHYFGEELIKVDKTKVKASQYNHITDTYDKKDLSDRWNCFNYNGKEIKVQRDLYSAYLLQNTEDNKIDRSKCIEKFDNFLKLHDKEIKRLKKLKETKQLLGSMGV</sequence>
<accession>A0A975AU91</accession>
<dbReference type="EMBL" id="CP060096">
    <property type="protein sequence ID" value="QSZ26401.1"/>
    <property type="molecule type" value="Genomic_DNA"/>
</dbReference>
<name>A0A975AU91_9THEO</name>
<protein>
    <submittedName>
        <fullName evidence="2">Transposase</fullName>
    </submittedName>
</protein>
<proteinExistence type="predicted"/>
<dbReference type="Proteomes" id="UP000671913">
    <property type="component" value="Chromosome"/>
</dbReference>
<feature type="compositionally biased region" description="Polar residues" evidence="1">
    <location>
        <begin position="265"/>
        <end position="275"/>
    </location>
</feature>
<evidence type="ECO:0000256" key="1">
    <source>
        <dbReference type="SAM" id="MobiDB-lite"/>
    </source>
</evidence>
<dbReference type="AlphaFoldDB" id="A0A975AU91"/>
<organism evidence="2 3">
    <name type="scientific">Aceticella autotrophica</name>
    <dbReference type="NCBI Taxonomy" id="2755338"/>
    <lineage>
        <taxon>Bacteria</taxon>
        <taxon>Bacillati</taxon>
        <taxon>Bacillota</taxon>
        <taxon>Clostridia</taxon>
        <taxon>Thermoanaerobacterales</taxon>
        <taxon>Thermoanaerobacteraceae</taxon>
        <taxon>Aceticella</taxon>
    </lineage>
</organism>
<keyword evidence="3" id="KW-1185">Reference proteome</keyword>
<dbReference type="KEGG" id="aaut:ACETAC_05510"/>
<reference evidence="2" key="1">
    <citation type="submission" date="2020-08" db="EMBL/GenBank/DDBJ databases">
        <title>Genomic insights into the carbon and energy metabolism of the first obligate autotrophic acetogenic bacterium Aceticella autotrophica gen. nov., sp. nov.</title>
        <authorList>
            <person name="Toshchakov S.V."/>
            <person name="Elcheninov A.G."/>
            <person name="Kublanov I.V."/>
            <person name="Frolov E.N."/>
            <person name="Lebedinsky A.V."/>
        </authorList>
    </citation>
    <scope>NUCLEOTIDE SEQUENCE</scope>
    <source>
        <strain evidence="2">3443-3Ac</strain>
    </source>
</reference>
<evidence type="ECO:0000313" key="3">
    <source>
        <dbReference type="Proteomes" id="UP000671913"/>
    </source>
</evidence>